<dbReference type="PANTHER" id="PTHR45453">
    <property type="entry name" value="PHOSPHATE REGULON SENSOR PROTEIN PHOR"/>
    <property type="match status" value="1"/>
</dbReference>
<dbReference type="InterPro" id="IPR003661">
    <property type="entry name" value="HisK_dim/P_dom"/>
</dbReference>
<dbReference type="InterPro" id="IPR003594">
    <property type="entry name" value="HATPase_dom"/>
</dbReference>
<dbReference type="SUPFAM" id="SSF47384">
    <property type="entry name" value="Homodimeric domain of signal transducing histidine kinase"/>
    <property type="match status" value="1"/>
</dbReference>
<keyword evidence="9" id="KW-1133">Transmembrane helix</keyword>
<dbReference type="SMART" id="SM00091">
    <property type="entry name" value="PAS"/>
    <property type="match status" value="1"/>
</dbReference>
<keyword evidence="5" id="KW-0808">Transferase</keyword>
<name>A0A2U1B9C1_9BACT</name>
<dbReference type="Gene3D" id="3.30.450.20">
    <property type="entry name" value="PAS domain"/>
    <property type="match status" value="1"/>
</dbReference>
<dbReference type="CDD" id="cd00130">
    <property type="entry name" value="PAS"/>
    <property type="match status" value="1"/>
</dbReference>
<dbReference type="InterPro" id="IPR005467">
    <property type="entry name" value="His_kinase_dom"/>
</dbReference>
<evidence type="ECO:0000259" key="11">
    <source>
        <dbReference type="PROSITE" id="PS50885"/>
    </source>
</evidence>
<accession>A0A2U1B9C1</accession>
<keyword evidence="8 9" id="KW-0472">Membrane</keyword>
<dbReference type="EC" id="2.7.13.3" evidence="3"/>
<evidence type="ECO:0000256" key="8">
    <source>
        <dbReference type="ARBA" id="ARBA00023136"/>
    </source>
</evidence>
<sequence length="596" mass="66851">MKNSFIQSWPVIFLVVILGVVIFLWRQSTSLEQLYITRTEMELQTRARLLSRESRKLIQDDRRRQLQRFYEEEGKATETRITLIAPDGEVLADSEEEPARMDNHRMRPEIIGAINSFRDGRPFYATIRHSSTLGRRLIYCAAPIEIDGKTYVLRTAFSIHNLDKVVRQARLDILLAITVTALVAAILCYVIFRTVSRPVWELCRAAARISGGDLDTRLPIPERGVLRELGEHLSRMAEELKKRINEISREKSERDAIFAALAEGVIVLDRQDNVIDINTAARQIFKLKDEPCGLPVSGIIRNLEISAFIEKLKKEGAPVEAEFPVQLPSGDKQLRVRGTRLKWSEDKASGILLVIYDMTQLRKLENFRRDFVANVSHEIKTPLTVIRGAVETLRDGAIHEPESAERFMQIIEMHSERLNALVQDILSLSQLECRAVGDGYNMVPVNVSTPISTAVELAQARADAAGLKLVVETSADPEVLIDVQLVEQAILNLIDNAIKHSGEKSEVRITAREESGEAVIEVADHGCGIPAEHLPRVFERFYRVDKARSRKAGGTGLGLAIVKHVMQLHHGSAEVHSTVGQGSTFTLRLPVCRPKA</sequence>
<evidence type="ECO:0000256" key="7">
    <source>
        <dbReference type="ARBA" id="ARBA00023012"/>
    </source>
</evidence>
<dbReference type="SMART" id="SM00388">
    <property type="entry name" value="HisKA"/>
    <property type="match status" value="1"/>
</dbReference>
<dbReference type="PROSITE" id="PS50885">
    <property type="entry name" value="HAMP"/>
    <property type="match status" value="1"/>
</dbReference>
<evidence type="ECO:0000256" key="9">
    <source>
        <dbReference type="SAM" id="Phobius"/>
    </source>
</evidence>
<dbReference type="RefSeq" id="WP_116882830.1">
    <property type="nucleotide sequence ID" value="NZ_CALXNT010000025.1"/>
</dbReference>
<dbReference type="SUPFAM" id="SSF158472">
    <property type="entry name" value="HAMP domain-like"/>
    <property type="match status" value="1"/>
</dbReference>
<dbReference type="SUPFAM" id="SSF55785">
    <property type="entry name" value="PYP-like sensor domain (PAS domain)"/>
    <property type="match status" value="1"/>
</dbReference>
<comment type="catalytic activity">
    <reaction evidence="1">
        <text>ATP + protein L-histidine = ADP + protein N-phospho-L-histidine.</text>
        <dbReference type="EC" id="2.7.13.3"/>
    </reaction>
</comment>
<dbReference type="SMART" id="SM00387">
    <property type="entry name" value="HATPase_c"/>
    <property type="match status" value="1"/>
</dbReference>
<evidence type="ECO:0000256" key="2">
    <source>
        <dbReference type="ARBA" id="ARBA00004370"/>
    </source>
</evidence>
<dbReference type="GeneID" id="78294157"/>
<dbReference type="SMART" id="SM00304">
    <property type="entry name" value="HAMP"/>
    <property type="match status" value="1"/>
</dbReference>
<comment type="caution">
    <text evidence="12">The sequence shown here is derived from an EMBL/GenBank/DDBJ whole genome shotgun (WGS) entry which is preliminary data.</text>
</comment>
<keyword evidence="6 12" id="KW-0418">Kinase</keyword>
<dbReference type="SUPFAM" id="SSF55874">
    <property type="entry name" value="ATPase domain of HSP90 chaperone/DNA topoisomerase II/histidine kinase"/>
    <property type="match status" value="1"/>
</dbReference>
<feature type="domain" description="HAMP" evidence="11">
    <location>
        <begin position="193"/>
        <end position="245"/>
    </location>
</feature>
<dbReference type="GO" id="GO:0005886">
    <property type="term" value="C:plasma membrane"/>
    <property type="evidence" value="ECO:0007669"/>
    <property type="project" value="TreeGrafter"/>
</dbReference>
<dbReference type="Proteomes" id="UP000245959">
    <property type="component" value="Unassembled WGS sequence"/>
</dbReference>
<dbReference type="PROSITE" id="PS50109">
    <property type="entry name" value="HIS_KIN"/>
    <property type="match status" value="1"/>
</dbReference>
<evidence type="ECO:0000256" key="4">
    <source>
        <dbReference type="ARBA" id="ARBA00022553"/>
    </source>
</evidence>
<dbReference type="InterPro" id="IPR003660">
    <property type="entry name" value="HAMP_dom"/>
</dbReference>
<proteinExistence type="predicted"/>
<dbReference type="EMBL" id="QEKH01000003">
    <property type="protein sequence ID" value="PVY45263.1"/>
    <property type="molecule type" value="Genomic_DNA"/>
</dbReference>
<dbReference type="GO" id="GO:0004721">
    <property type="term" value="F:phosphoprotein phosphatase activity"/>
    <property type="evidence" value="ECO:0007669"/>
    <property type="project" value="TreeGrafter"/>
</dbReference>
<comment type="subcellular location">
    <subcellularLocation>
        <location evidence="2">Membrane</location>
    </subcellularLocation>
</comment>
<organism evidence="12 13">
    <name type="scientific">Victivallis vadensis</name>
    <dbReference type="NCBI Taxonomy" id="172901"/>
    <lineage>
        <taxon>Bacteria</taxon>
        <taxon>Pseudomonadati</taxon>
        <taxon>Lentisphaerota</taxon>
        <taxon>Lentisphaeria</taxon>
        <taxon>Victivallales</taxon>
        <taxon>Victivallaceae</taxon>
        <taxon>Victivallis</taxon>
    </lineage>
</organism>
<keyword evidence="4" id="KW-0597">Phosphoprotein</keyword>
<dbReference type="Pfam" id="PF02518">
    <property type="entry name" value="HATPase_c"/>
    <property type="match status" value="1"/>
</dbReference>
<dbReference type="CDD" id="cd00075">
    <property type="entry name" value="HATPase"/>
    <property type="match status" value="1"/>
</dbReference>
<feature type="transmembrane region" description="Helical" evidence="9">
    <location>
        <begin position="6"/>
        <end position="25"/>
    </location>
</feature>
<dbReference type="Gene3D" id="1.10.287.130">
    <property type="match status" value="1"/>
</dbReference>
<keyword evidence="7" id="KW-0902">Two-component regulatory system</keyword>
<evidence type="ECO:0000256" key="3">
    <source>
        <dbReference type="ARBA" id="ARBA00012438"/>
    </source>
</evidence>
<dbReference type="InterPro" id="IPR036097">
    <property type="entry name" value="HisK_dim/P_sf"/>
</dbReference>
<dbReference type="InterPro" id="IPR000014">
    <property type="entry name" value="PAS"/>
</dbReference>
<dbReference type="InterPro" id="IPR004358">
    <property type="entry name" value="Sig_transdc_His_kin-like_C"/>
</dbReference>
<feature type="domain" description="Histidine kinase" evidence="10">
    <location>
        <begin position="374"/>
        <end position="593"/>
    </location>
</feature>
<evidence type="ECO:0000256" key="1">
    <source>
        <dbReference type="ARBA" id="ARBA00000085"/>
    </source>
</evidence>
<dbReference type="InterPro" id="IPR050351">
    <property type="entry name" value="BphY/WalK/GraS-like"/>
</dbReference>
<dbReference type="GO" id="GO:0016036">
    <property type="term" value="P:cellular response to phosphate starvation"/>
    <property type="evidence" value="ECO:0007669"/>
    <property type="project" value="TreeGrafter"/>
</dbReference>
<dbReference type="CDD" id="cd06225">
    <property type="entry name" value="HAMP"/>
    <property type="match status" value="1"/>
</dbReference>
<dbReference type="Pfam" id="PF00672">
    <property type="entry name" value="HAMP"/>
    <property type="match status" value="1"/>
</dbReference>
<gene>
    <name evidence="12" type="ORF">C8D82_103178</name>
</gene>
<evidence type="ECO:0000259" key="10">
    <source>
        <dbReference type="PROSITE" id="PS50109"/>
    </source>
</evidence>
<dbReference type="CDD" id="cd00082">
    <property type="entry name" value="HisKA"/>
    <property type="match status" value="1"/>
</dbReference>
<evidence type="ECO:0000256" key="6">
    <source>
        <dbReference type="ARBA" id="ARBA00022777"/>
    </source>
</evidence>
<keyword evidence="9" id="KW-0812">Transmembrane</keyword>
<dbReference type="GO" id="GO:0000155">
    <property type="term" value="F:phosphorelay sensor kinase activity"/>
    <property type="evidence" value="ECO:0007669"/>
    <property type="project" value="InterPro"/>
</dbReference>
<dbReference type="FunFam" id="1.10.287.130:FF:000001">
    <property type="entry name" value="Two-component sensor histidine kinase"/>
    <property type="match status" value="1"/>
</dbReference>
<evidence type="ECO:0000313" key="12">
    <source>
        <dbReference type="EMBL" id="PVY45263.1"/>
    </source>
</evidence>
<dbReference type="FunFam" id="3.30.565.10:FF:000006">
    <property type="entry name" value="Sensor histidine kinase WalK"/>
    <property type="match status" value="1"/>
</dbReference>
<reference evidence="12 13" key="1">
    <citation type="submission" date="2018-04" db="EMBL/GenBank/DDBJ databases">
        <title>Genomic Encyclopedia of Type Strains, Phase IV (KMG-IV): sequencing the most valuable type-strain genomes for metagenomic binning, comparative biology and taxonomic classification.</title>
        <authorList>
            <person name="Goeker M."/>
        </authorList>
    </citation>
    <scope>NUCLEOTIDE SEQUENCE [LARGE SCALE GENOMIC DNA]</scope>
    <source>
        <strain evidence="12 13">DSM 14823</strain>
    </source>
</reference>
<feature type="transmembrane region" description="Helical" evidence="9">
    <location>
        <begin position="173"/>
        <end position="192"/>
    </location>
</feature>
<keyword evidence="13" id="KW-1185">Reference proteome</keyword>
<dbReference type="Gene3D" id="3.30.565.10">
    <property type="entry name" value="Histidine kinase-like ATPase, C-terminal domain"/>
    <property type="match status" value="1"/>
</dbReference>
<dbReference type="Pfam" id="PF00512">
    <property type="entry name" value="HisKA"/>
    <property type="match status" value="1"/>
</dbReference>
<dbReference type="InterPro" id="IPR035965">
    <property type="entry name" value="PAS-like_dom_sf"/>
</dbReference>
<dbReference type="Gene3D" id="6.10.340.10">
    <property type="match status" value="1"/>
</dbReference>
<dbReference type="Pfam" id="PF13188">
    <property type="entry name" value="PAS_8"/>
    <property type="match status" value="1"/>
</dbReference>
<dbReference type="PANTHER" id="PTHR45453:SF1">
    <property type="entry name" value="PHOSPHATE REGULON SENSOR PROTEIN PHOR"/>
    <property type="match status" value="1"/>
</dbReference>
<dbReference type="InterPro" id="IPR036890">
    <property type="entry name" value="HATPase_C_sf"/>
</dbReference>
<evidence type="ECO:0000313" key="13">
    <source>
        <dbReference type="Proteomes" id="UP000245959"/>
    </source>
</evidence>
<protein>
    <recommendedName>
        <fullName evidence="3">histidine kinase</fullName>
        <ecNumber evidence="3">2.7.13.3</ecNumber>
    </recommendedName>
</protein>
<dbReference type="AlphaFoldDB" id="A0A2U1B9C1"/>
<evidence type="ECO:0000256" key="5">
    <source>
        <dbReference type="ARBA" id="ARBA00022679"/>
    </source>
</evidence>
<dbReference type="PRINTS" id="PR00344">
    <property type="entry name" value="BCTRLSENSOR"/>
</dbReference>